<dbReference type="CDD" id="cd02947">
    <property type="entry name" value="TRX_family"/>
    <property type="match status" value="1"/>
</dbReference>
<dbReference type="PRINTS" id="PR00421">
    <property type="entry name" value="THIOREDOXIN"/>
</dbReference>
<feature type="site" description="Contributes to redox potential value" evidence="7">
    <location>
        <position position="32"/>
    </location>
</feature>
<feature type="site" description="Deprotonates C-terminal active site Cys" evidence="7">
    <location>
        <position position="24"/>
    </location>
</feature>
<dbReference type="PANTHER" id="PTHR45663:SF40">
    <property type="entry name" value="THIOREDOXIN 2"/>
    <property type="match status" value="1"/>
</dbReference>
<dbReference type="PROSITE" id="PS00194">
    <property type="entry name" value="THIOREDOXIN_1"/>
    <property type="match status" value="1"/>
</dbReference>
<evidence type="ECO:0000256" key="7">
    <source>
        <dbReference type="PIRSR" id="PIRSR000077-1"/>
    </source>
</evidence>
<evidence type="ECO:0000256" key="3">
    <source>
        <dbReference type="ARBA" id="ARBA00022982"/>
    </source>
</evidence>
<feature type="active site" description="Nucleophile" evidence="7">
    <location>
        <position position="30"/>
    </location>
</feature>
<feature type="site" description="Contributes to redox potential value" evidence="7">
    <location>
        <position position="31"/>
    </location>
</feature>
<dbReference type="Pfam" id="PF00085">
    <property type="entry name" value="Thioredoxin"/>
    <property type="match status" value="1"/>
</dbReference>
<dbReference type="GO" id="GO:0005829">
    <property type="term" value="C:cytosol"/>
    <property type="evidence" value="ECO:0007669"/>
    <property type="project" value="TreeGrafter"/>
</dbReference>
<dbReference type="GO" id="GO:0015035">
    <property type="term" value="F:protein-disulfide reductase activity"/>
    <property type="evidence" value="ECO:0007669"/>
    <property type="project" value="InterPro"/>
</dbReference>
<dbReference type="InterPro" id="IPR036249">
    <property type="entry name" value="Thioredoxin-like_sf"/>
</dbReference>
<evidence type="ECO:0000313" key="10">
    <source>
        <dbReference type="EMBL" id="XCH10055.1"/>
    </source>
</evidence>
<evidence type="ECO:0000256" key="1">
    <source>
        <dbReference type="ARBA" id="ARBA00008987"/>
    </source>
</evidence>
<dbReference type="PROSITE" id="PS51352">
    <property type="entry name" value="THIOREDOXIN_2"/>
    <property type="match status" value="1"/>
</dbReference>
<evidence type="ECO:0000256" key="6">
    <source>
        <dbReference type="PIRNR" id="PIRNR000077"/>
    </source>
</evidence>
<evidence type="ECO:0000256" key="4">
    <source>
        <dbReference type="ARBA" id="ARBA00023157"/>
    </source>
</evidence>
<reference evidence="10" key="1">
    <citation type="submission" date="2024-06" db="EMBL/GenBank/DDBJ databases">
        <title>Biodegradation of dimethachlon by Arthrobacter sp. K5: mechanistic insights and ecological implications.</title>
        <authorList>
            <person name="Hu S."/>
            <person name="Lu P."/>
        </authorList>
    </citation>
    <scope>NUCLEOTIDE SEQUENCE</scope>
    <source>
        <strain evidence="10">K5</strain>
    </source>
</reference>
<evidence type="ECO:0000259" key="9">
    <source>
        <dbReference type="PROSITE" id="PS51352"/>
    </source>
</evidence>
<comment type="similarity">
    <text evidence="1 6">Belongs to the thioredoxin family.</text>
</comment>
<keyword evidence="2" id="KW-0813">Transport</keyword>
<feature type="disulfide bond" description="Redox-active" evidence="8">
    <location>
        <begin position="30"/>
        <end position="33"/>
    </location>
</feature>
<dbReference type="InterPro" id="IPR005746">
    <property type="entry name" value="Thioredoxin"/>
</dbReference>
<feature type="active site" description="Nucleophile" evidence="7">
    <location>
        <position position="33"/>
    </location>
</feature>
<evidence type="ECO:0000256" key="5">
    <source>
        <dbReference type="ARBA" id="ARBA00023284"/>
    </source>
</evidence>
<dbReference type="PIRSF" id="PIRSF000077">
    <property type="entry name" value="Thioredoxin"/>
    <property type="match status" value="1"/>
</dbReference>
<keyword evidence="3" id="KW-0249">Electron transport</keyword>
<dbReference type="PANTHER" id="PTHR45663">
    <property type="entry name" value="GEO12009P1"/>
    <property type="match status" value="1"/>
</dbReference>
<protein>
    <recommendedName>
        <fullName evidence="6">Thioredoxin</fullName>
    </recommendedName>
</protein>
<dbReference type="InterPro" id="IPR013766">
    <property type="entry name" value="Thioredoxin_domain"/>
</dbReference>
<dbReference type="Gene3D" id="3.40.30.10">
    <property type="entry name" value="Glutaredoxin"/>
    <property type="match status" value="1"/>
</dbReference>
<dbReference type="EMBL" id="CP159279">
    <property type="protein sequence ID" value="XCH10055.1"/>
    <property type="molecule type" value="Genomic_DNA"/>
</dbReference>
<sequence>MATTNITGEQFTAAIEGNDIVLVDFWAAWCGPCRQFGPIFEKVSEKYDDVAFVKVDTEAERELSGALGITSIPTIMGFRENVLVFSHSGVLSEPQLGNIVEAIAALDMAEVHAKLAASPAQL</sequence>
<proteinExistence type="inferred from homology"/>
<evidence type="ECO:0000256" key="2">
    <source>
        <dbReference type="ARBA" id="ARBA00022448"/>
    </source>
</evidence>
<dbReference type="SUPFAM" id="SSF52833">
    <property type="entry name" value="Thioredoxin-like"/>
    <property type="match status" value="1"/>
</dbReference>
<keyword evidence="5 8" id="KW-0676">Redox-active center</keyword>
<gene>
    <name evidence="10" type="ORF">ABRP34_14550</name>
</gene>
<dbReference type="RefSeq" id="WP_353710728.1">
    <property type="nucleotide sequence ID" value="NZ_CP159279.1"/>
</dbReference>
<accession>A0AAU8EKH2</accession>
<organism evidence="10">
    <name type="scientific">Arthrobacter sp. K5</name>
    <dbReference type="NCBI Taxonomy" id="2839623"/>
    <lineage>
        <taxon>Bacteria</taxon>
        <taxon>Bacillati</taxon>
        <taxon>Actinomycetota</taxon>
        <taxon>Actinomycetes</taxon>
        <taxon>Micrococcales</taxon>
        <taxon>Micrococcaceae</taxon>
        <taxon>Arthrobacter</taxon>
    </lineage>
</organism>
<dbReference type="AlphaFoldDB" id="A0AAU8EKH2"/>
<feature type="domain" description="Thioredoxin" evidence="9">
    <location>
        <begin position="1"/>
        <end position="105"/>
    </location>
</feature>
<name>A0AAU8EKH2_9MICC</name>
<evidence type="ECO:0000256" key="8">
    <source>
        <dbReference type="PIRSR" id="PIRSR000077-4"/>
    </source>
</evidence>
<dbReference type="InterPro" id="IPR017937">
    <property type="entry name" value="Thioredoxin_CS"/>
</dbReference>
<keyword evidence="4 8" id="KW-1015">Disulfide bond</keyword>